<dbReference type="InterPro" id="IPR020216">
    <property type="entry name" value="Uncharacterised_YncE"/>
</dbReference>
<accession>U4QWP7</accession>
<dbReference type="Pfam" id="PF10903">
    <property type="entry name" value="DUF2691"/>
    <property type="match status" value="1"/>
</dbReference>
<proteinExistence type="predicted"/>
<sequence length="157" mass="18494">MRNMGICFEITNGYGHYLSDLLEPLEAQNFMWLLSRDEIHLLEDGEFTNEFLFKAEERIISGDILYNRAKDNTYYMVFATLKAFNEEGAVEDITNYQEFLQSDCQMALCVYDCSGVILWCKDKQLLGKMYNYTLKMGYENVKYISETELLANRFRIE</sequence>
<evidence type="ECO:0008006" key="3">
    <source>
        <dbReference type="Google" id="ProtNLM"/>
    </source>
</evidence>
<dbReference type="PATRIC" id="fig|1330534.3.peg.3933"/>
<reference evidence="1 2" key="1">
    <citation type="journal article" date="2013" name="Genome Announc.">
        <title>Draft Genome Sequence of the Cellulolytic Bacterium Clostridium papyrosolvens C7 (ATCC 700395).</title>
        <authorList>
            <person name="Zepeda V."/>
            <person name="Dassa B."/>
            <person name="Borovok I."/>
            <person name="Lamed R."/>
            <person name="Bayer E.A."/>
            <person name="Cate J.H."/>
        </authorList>
    </citation>
    <scope>NUCLEOTIDE SEQUENCE [LARGE SCALE GENOMIC DNA]</scope>
    <source>
        <strain evidence="1 2">C7</strain>
    </source>
</reference>
<evidence type="ECO:0000313" key="1">
    <source>
        <dbReference type="EMBL" id="EPR07749.1"/>
    </source>
</evidence>
<name>U4QWP7_9FIRM</name>
<evidence type="ECO:0000313" key="2">
    <source>
        <dbReference type="Proteomes" id="UP000016860"/>
    </source>
</evidence>
<gene>
    <name evidence="1" type="ORF">L323_19805</name>
</gene>
<dbReference type="STRING" id="1330534.L323_19805"/>
<protein>
    <recommendedName>
        <fullName evidence="3">DUF2691 domain-containing protein</fullName>
    </recommendedName>
</protein>
<dbReference type="AlphaFoldDB" id="U4QWP7"/>
<dbReference type="OrthoDB" id="2625810at2"/>
<comment type="caution">
    <text evidence="1">The sequence shown here is derived from an EMBL/GenBank/DDBJ whole genome shotgun (WGS) entry which is preliminary data.</text>
</comment>
<dbReference type="Proteomes" id="UP000016860">
    <property type="component" value="Unassembled WGS sequence"/>
</dbReference>
<dbReference type="EMBL" id="ATAY01000098">
    <property type="protein sequence ID" value="EPR07749.1"/>
    <property type="molecule type" value="Genomic_DNA"/>
</dbReference>
<organism evidence="1 2">
    <name type="scientific">Ruminiclostridium papyrosolvens C7</name>
    <dbReference type="NCBI Taxonomy" id="1330534"/>
    <lineage>
        <taxon>Bacteria</taxon>
        <taxon>Bacillati</taxon>
        <taxon>Bacillota</taxon>
        <taxon>Clostridia</taxon>
        <taxon>Eubacteriales</taxon>
        <taxon>Oscillospiraceae</taxon>
        <taxon>Ruminiclostridium</taxon>
    </lineage>
</organism>